<reference evidence="6" key="1">
    <citation type="submission" date="2025-08" db="UniProtKB">
        <authorList>
            <consortium name="RefSeq"/>
        </authorList>
    </citation>
    <scope>IDENTIFICATION</scope>
    <source>
        <tissue evidence="6">Kidney</tissue>
    </source>
</reference>
<dbReference type="PANTHER" id="PTHR11937">
    <property type="entry name" value="ACTIN"/>
    <property type="match status" value="1"/>
</dbReference>
<dbReference type="FunFam" id="3.90.640.10:FF:000007">
    <property type="entry name" value="Actin like 7B"/>
    <property type="match status" value="1"/>
</dbReference>
<evidence type="ECO:0000256" key="1">
    <source>
        <dbReference type="ARBA" id="ARBA00004245"/>
    </source>
</evidence>
<organism evidence="5 6">
    <name type="scientific">Dipodomys ordii</name>
    <name type="common">Ord's kangaroo rat</name>
    <dbReference type="NCBI Taxonomy" id="10020"/>
    <lineage>
        <taxon>Eukaryota</taxon>
        <taxon>Metazoa</taxon>
        <taxon>Chordata</taxon>
        <taxon>Craniata</taxon>
        <taxon>Vertebrata</taxon>
        <taxon>Euteleostomi</taxon>
        <taxon>Mammalia</taxon>
        <taxon>Eutheria</taxon>
        <taxon>Euarchontoglires</taxon>
        <taxon>Glires</taxon>
        <taxon>Rodentia</taxon>
        <taxon>Castorimorpha</taxon>
        <taxon>Heteromyidae</taxon>
        <taxon>Dipodomyinae</taxon>
        <taxon>Dipodomys</taxon>
    </lineage>
</organism>
<dbReference type="AlphaFoldDB" id="A0A1S3FV56"/>
<name>A0A1S3FV56_DIPOR</name>
<dbReference type="RefSeq" id="XP_012880446.1">
    <property type="nucleotide sequence ID" value="XM_013024992.1"/>
</dbReference>
<dbReference type="PRINTS" id="PR00190">
    <property type="entry name" value="ACTIN"/>
</dbReference>
<dbReference type="Proteomes" id="UP000081671">
    <property type="component" value="Unplaced"/>
</dbReference>
<evidence type="ECO:0000256" key="3">
    <source>
        <dbReference type="ARBA" id="ARBA00023212"/>
    </source>
</evidence>
<dbReference type="GeneID" id="105992172"/>
<dbReference type="InterPro" id="IPR043129">
    <property type="entry name" value="ATPase_NBD"/>
</dbReference>
<keyword evidence="3" id="KW-0963">Cytoplasm</keyword>
<dbReference type="OrthoDB" id="10275901at2759"/>
<gene>
    <name evidence="6" type="primary">LOC105992172</name>
</gene>
<proteinExistence type="inferred from homology"/>
<comment type="subcellular location">
    <subcellularLocation>
        <location evidence="1">Cytoplasm</location>
        <location evidence="1">Cytoskeleton</location>
    </subcellularLocation>
</comment>
<comment type="similarity">
    <text evidence="2 4">Belongs to the actin family.</text>
</comment>
<dbReference type="GO" id="GO:0005856">
    <property type="term" value="C:cytoskeleton"/>
    <property type="evidence" value="ECO:0007669"/>
    <property type="project" value="UniProtKB-SubCell"/>
</dbReference>
<evidence type="ECO:0000256" key="4">
    <source>
        <dbReference type="RuleBase" id="RU000487"/>
    </source>
</evidence>
<accession>A0A1S3FV56</accession>
<dbReference type="InterPro" id="IPR004000">
    <property type="entry name" value="Actin"/>
</dbReference>
<dbReference type="SUPFAM" id="SSF53067">
    <property type="entry name" value="Actin-like ATPase domain"/>
    <property type="match status" value="2"/>
</dbReference>
<keyword evidence="3" id="KW-0206">Cytoskeleton</keyword>
<keyword evidence="5" id="KW-1185">Reference proteome</keyword>
<dbReference type="Pfam" id="PF00022">
    <property type="entry name" value="Actin"/>
    <property type="match status" value="1"/>
</dbReference>
<evidence type="ECO:0000313" key="6">
    <source>
        <dbReference type="RefSeq" id="XP_012880446.1"/>
    </source>
</evidence>
<dbReference type="SMART" id="SM00268">
    <property type="entry name" value="ACTIN"/>
    <property type="match status" value="1"/>
</dbReference>
<evidence type="ECO:0000256" key="2">
    <source>
        <dbReference type="ARBA" id="ARBA00006752"/>
    </source>
</evidence>
<protein>
    <submittedName>
        <fullName evidence="6">Actin-related protein T1-like</fullName>
    </submittedName>
</protein>
<evidence type="ECO:0000313" key="5">
    <source>
        <dbReference type="Proteomes" id="UP000081671"/>
    </source>
</evidence>
<dbReference type="KEGG" id="dord:105992172"/>
<sequence>MFSRHSLDIPALIFDCGSGFCKVGLSGEIRPCCVIDSVVGYPKLNMSSLRIHQKRFFIGEQARRKYDRLFLHYPIERGQVARWDDAENLWNHVFEWELGIKSSEHPVLMTEPSLNPRSTRQKIAEIMFEKFSVPAFYLLNHAVGALYASACVTGLVVDIGDGITSTVPVYEGYYLPHAVSRLCVAGRDITEHLTHLLVTRDCNFPCILNKAITDNLKEKMCFVPLEPEKEICKKQQEEILKQYRLPDGNVIHMGEKLCKLPEILFSPNLIGDSNPGLSQMLYNSITKCQTDIQKNLFGEIKLSGGSTLFPGLTERLMKDIQQLTPLGTLIKIIATPDRSFSTWIGASVVTSMNAFKKMWVTSLEFKEFGESVIHRKCF</sequence>
<dbReference type="Gene3D" id="3.30.420.40">
    <property type="match status" value="2"/>
</dbReference>
<dbReference type="FunFam" id="3.30.420.40:FF:000050">
    <property type="entry name" value="Actin, alpha skeletal muscle"/>
    <property type="match status" value="1"/>
</dbReference>
<dbReference type="Gene3D" id="3.90.640.10">
    <property type="entry name" value="Actin, Chain A, domain 4"/>
    <property type="match status" value="1"/>
</dbReference>
<dbReference type="InParanoid" id="A0A1S3FV56"/>